<proteinExistence type="predicted"/>
<evidence type="ECO:0000313" key="2">
    <source>
        <dbReference type="EMBL" id="PSL48395.1"/>
    </source>
</evidence>
<gene>
    <name evidence="2" type="ORF">CLV51_1021262</name>
</gene>
<evidence type="ECO:0000313" key="3">
    <source>
        <dbReference type="Proteomes" id="UP000240971"/>
    </source>
</evidence>
<dbReference type="RefSeq" id="WP_211302001.1">
    <property type="nucleotide sequence ID" value="NZ_PYAW01000002.1"/>
</dbReference>
<accession>A0A2P8HQB4</accession>
<dbReference type="Pfam" id="PF21751">
    <property type="entry name" value="DACNV"/>
    <property type="match status" value="1"/>
</dbReference>
<evidence type="ECO:0000259" key="1">
    <source>
        <dbReference type="Pfam" id="PF21751"/>
    </source>
</evidence>
<dbReference type="EMBL" id="PYAW01000002">
    <property type="protein sequence ID" value="PSL48395.1"/>
    <property type="molecule type" value="Genomic_DNA"/>
</dbReference>
<dbReference type="AlphaFoldDB" id="A0A2P8HQB4"/>
<organism evidence="2 3">
    <name type="scientific">Chitinophaga niastensis</name>
    <dbReference type="NCBI Taxonomy" id="536980"/>
    <lineage>
        <taxon>Bacteria</taxon>
        <taxon>Pseudomonadati</taxon>
        <taxon>Bacteroidota</taxon>
        <taxon>Chitinophagia</taxon>
        <taxon>Chitinophagales</taxon>
        <taxon>Chitinophagaceae</taxon>
        <taxon>Chitinophaga</taxon>
    </lineage>
</organism>
<protein>
    <recommendedName>
        <fullName evidence="1">Probable sensor domain-containing protein</fullName>
    </recommendedName>
</protein>
<dbReference type="InterPro" id="IPR048551">
    <property type="entry name" value="DACNV"/>
</dbReference>
<keyword evidence="3" id="KW-1185">Reference proteome</keyword>
<feature type="domain" description="Probable sensor" evidence="1">
    <location>
        <begin position="37"/>
        <end position="125"/>
    </location>
</feature>
<sequence length="382" mass="41909">MEIINGSTYQAAGKVAYRIEAHFQKHLSAAQENEEDDLATVPSAWQVEKIIDVAFWASLRKEEGNAIRISLAFLPPVQAVNPLLFEKRLPLTPQLLTKLAPGVERPGIHVGIWFDGDQLYVWGTTTKLPNLCFVLDVSEPGLLVVKHRRAAGLGKFTNVAVLRGDQVKVVNENSGQLPDSPPILKSLLGLTSSCLWNNGVNVLIQIAVSMRAHKRGGILLVTPTNSNKWRESIIHPLQYPVSPAFTGVADLLRYDGKTVTEIFWQNALRREVENITGLTAVDGATIINDQQELLAFGAKIARAKGAMPIEQVLLTEPVEGGEPTLIHPSAIGGTRHLSAAQFVHDQRDSHALVASQDGYFTVFSWSEQAQLVQAHRIDILLI</sequence>
<reference evidence="2 3" key="1">
    <citation type="submission" date="2018-03" db="EMBL/GenBank/DDBJ databases">
        <title>Genomic Encyclopedia of Archaeal and Bacterial Type Strains, Phase II (KMG-II): from individual species to whole genera.</title>
        <authorList>
            <person name="Goeker M."/>
        </authorList>
    </citation>
    <scope>NUCLEOTIDE SEQUENCE [LARGE SCALE GENOMIC DNA]</scope>
    <source>
        <strain evidence="2 3">DSM 24859</strain>
    </source>
</reference>
<dbReference type="Proteomes" id="UP000240971">
    <property type="component" value="Unassembled WGS sequence"/>
</dbReference>
<name>A0A2P8HQB4_CHINA</name>
<comment type="caution">
    <text evidence="2">The sequence shown here is derived from an EMBL/GenBank/DDBJ whole genome shotgun (WGS) entry which is preliminary data.</text>
</comment>